<evidence type="ECO:0008006" key="4">
    <source>
        <dbReference type="Google" id="ProtNLM"/>
    </source>
</evidence>
<keyword evidence="3" id="KW-1185">Reference proteome</keyword>
<dbReference type="AlphaFoldDB" id="A0A559MB11"/>
<evidence type="ECO:0000313" key="2">
    <source>
        <dbReference type="EMBL" id="TVY90165.1"/>
    </source>
</evidence>
<protein>
    <recommendedName>
        <fullName evidence="4">Calcofluor white hypersensitive protein</fullName>
    </recommendedName>
</protein>
<dbReference type="Proteomes" id="UP000315522">
    <property type="component" value="Unassembled WGS sequence"/>
</dbReference>
<feature type="region of interest" description="Disordered" evidence="1">
    <location>
        <begin position="71"/>
        <end position="102"/>
    </location>
</feature>
<feature type="region of interest" description="Disordered" evidence="1">
    <location>
        <begin position="124"/>
        <end position="155"/>
    </location>
</feature>
<feature type="compositionally biased region" description="Basic and acidic residues" evidence="1">
    <location>
        <begin position="124"/>
        <end position="143"/>
    </location>
</feature>
<sequence length="155" mass="16522">MAQPKSRIPLILGLTAAGGVGYYLYAAGGNPKVAEKQFESMLLFLSLPDNGRVLLVHTFILTQPPADLSKASAKVKSEVPGQGQRAQKEGEKWASEAGAKVDSAADKARAEFAKAEGKFEELRKDTGKKIDQADRKVEAEASKAKSGISSWFGGK</sequence>
<reference evidence="2 3" key="1">
    <citation type="submission" date="2018-05" db="EMBL/GenBank/DDBJ databases">
        <title>Genome sequencing and assembly of the regulated plant pathogen Lachnellula willkommii and related sister species for the development of diagnostic species identification markers.</title>
        <authorList>
            <person name="Giroux E."/>
            <person name="Bilodeau G."/>
        </authorList>
    </citation>
    <scope>NUCLEOTIDE SEQUENCE [LARGE SCALE GENOMIC DNA]</scope>
    <source>
        <strain evidence="2 3">CBS 172.35</strain>
    </source>
</reference>
<name>A0A559MB11_9HELO</name>
<gene>
    <name evidence="2" type="ORF">LAWI1_G003084</name>
</gene>
<dbReference type="EMBL" id="QGML01000958">
    <property type="protein sequence ID" value="TVY90165.1"/>
    <property type="molecule type" value="Genomic_DNA"/>
</dbReference>
<accession>A0A559MB11</accession>
<evidence type="ECO:0000256" key="1">
    <source>
        <dbReference type="SAM" id="MobiDB-lite"/>
    </source>
</evidence>
<comment type="caution">
    <text evidence="2">The sequence shown here is derived from an EMBL/GenBank/DDBJ whole genome shotgun (WGS) entry which is preliminary data.</text>
</comment>
<evidence type="ECO:0000313" key="3">
    <source>
        <dbReference type="Proteomes" id="UP000315522"/>
    </source>
</evidence>
<proteinExistence type="predicted"/>
<organism evidence="2 3">
    <name type="scientific">Lachnellula willkommii</name>
    <dbReference type="NCBI Taxonomy" id="215461"/>
    <lineage>
        <taxon>Eukaryota</taxon>
        <taxon>Fungi</taxon>
        <taxon>Dikarya</taxon>
        <taxon>Ascomycota</taxon>
        <taxon>Pezizomycotina</taxon>
        <taxon>Leotiomycetes</taxon>
        <taxon>Helotiales</taxon>
        <taxon>Lachnaceae</taxon>
        <taxon>Lachnellula</taxon>
    </lineage>
</organism>